<dbReference type="EMBL" id="JANPWB010000006">
    <property type="protein sequence ID" value="KAJ1181961.1"/>
    <property type="molecule type" value="Genomic_DNA"/>
</dbReference>
<proteinExistence type="predicted"/>
<protein>
    <submittedName>
        <fullName evidence="2">Uncharacterized protein</fullName>
    </submittedName>
</protein>
<comment type="caution">
    <text evidence="2">The sequence shown here is derived from an EMBL/GenBank/DDBJ whole genome shotgun (WGS) entry which is preliminary data.</text>
</comment>
<feature type="compositionally biased region" description="Basic and acidic residues" evidence="1">
    <location>
        <begin position="131"/>
        <end position="142"/>
    </location>
</feature>
<name>A0AAV7U0L6_PLEWA</name>
<evidence type="ECO:0000313" key="2">
    <source>
        <dbReference type="EMBL" id="KAJ1181961.1"/>
    </source>
</evidence>
<gene>
    <name evidence="2" type="ORF">NDU88_007160</name>
</gene>
<feature type="region of interest" description="Disordered" evidence="1">
    <location>
        <begin position="102"/>
        <end position="142"/>
    </location>
</feature>
<dbReference type="Proteomes" id="UP001066276">
    <property type="component" value="Chromosome 3_2"/>
</dbReference>
<accession>A0AAV7U0L6</accession>
<sequence length="142" mass="15443">MGSAGVRPHISAYHNEFCGPMLQFVSLFNCCIYNIPGRTAAESVAGIAARPGEVLRPVADLRIRVLGWRRSEAQRRQWHGVALRLGGANRLLNEGPRAVAVLGEERPPEEEPLQSGGSGGRRRLPGRRTGRLYDKGAGRGGY</sequence>
<evidence type="ECO:0000256" key="1">
    <source>
        <dbReference type="SAM" id="MobiDB-lite"/>
    </source>
</evidence>
<dbReference type="AlphaFoldDB" id="A0AAV7U0L6"/>
<feature type="compositionally biased region" description="Basic residues" evidence="1">
    <location>
        <begin position="120"/>
        <end position="130"/>
    </location>
</feature>
<reference evidence="2" key="1">
    <citation type="journal article" date="2022" name="bioRxiv">
        <title>Sequencing and chromosome-scale assembly of the giantPleurodeles waltlgenome.</title>
        <authorList>
            <person name="Brown T."/>
            <person name="Elewa A."/>
            <person name="Iarovenko S."/>
            <person name="Subramanian E."/>
            <person name="Araus A.J."/>
            <person name="Petzold A."/>
            <person name="Susuki M."/>
            <person name="Suzuki K.-i.T."/>
            <person name="Hayashi T."/>
            <person name="Toyoda A."/>
            <person name="Oliveira C."/>
            <person name="Osipova E."/>
            <person name="Leigh N.D."/>
            <person name="Simon A."/>
            <person name="Yun M.H."/>
        </authorList>
    </citation>
    <scope>NUCLEOTIDE SEQUENCE</scope>
    <source>
        <strain evidence="2">20211129_DDA</strain>
        <tissue evidence="2">Liver</tissue>
    </source>
</reference>
<evidence type="ECO:0000313" key="3">
    <source>
        <dbReference type="Proteomes" id="UP001066276"/>
    </source>
</evidence>
<keyword evidence="3" id="KW-1185">Reference proteome</keyword>
<organism evidence="2 3">
    <name type="scientific">Pleurodeles waltl</name>
    <name type="common">Iberian ribbed newt</name>
    <dbReference type="NCBI Taxonomy" id="8319"/>
    <lineage>
        <taxon>Eukaryota</taxon>
        <taxon>Metazoa</taxon>
        <taxon>Chordata</taxon>
        <taxon>Craniata</taxon>
        <taxon>Vertebrata</taxon>
        <taxon>Euteleostomi</taxon>
        <taxon>Amphibia</taxon>
        <taxon>Batrachia</taxon>
        <taxon>Caudata</taxon>
        <taxon>Salamandroidea</taxon>
        <taxon>Salamandridae</taxon>
        <taxon>Pleurodelinae</taxon>
        <taxon>Pleurodeles</taxon>
    </lineage>
</organism>